<comment type="function">
    <text evidence="12">Catalyzes the phosphorylation of ribose at O-5 in a reaction requiring ATP and magnesium. The resulting D-ribose-5-phosphate can then be used either for sythesis of nucleotides, histidine, and tryptophan, or as a component of the pentose phosphate pathway.</text>
</comment>
<evidence type="ECO:0000256" key="12">
    <source>
        <dbReference type="HAMAP-Rule" id="MF_01987"/>
    </source>
</evidence>
<dbReference type="InterPro" id="IPR002139">
    <property type="entry name" value="Ribo/fructo_kinase"/>
</dbReference>
<dbReference type="UniPathway" id="UPA00916">
    <property type="reaction ID" value="UER00889"/>
</dbReference>
<evidence type="ECO:0000256" key="6">
    <source>
        <dbReference type="ARBA" id="ARBA00022741"/>
    </source>
</evidence>
<evidence type="ECO:0000256" key="9">
    <source>
        <dbReference type="ARBA" id="ARBA00022842"/>
    </source>
</evidence>
<comment type="subunit">
    <text evidence="12">Homodimer.</text>
</comment>
<proteinExistence type="inferred from homology"/>
<dbReference type="EC" id="2.7.1.15" evidence="2 12"/>
<dbReference type="InterPro" id="IPR011877">
    <property type="entry name" value="Ribokinase"/>
</dbReference>
<evidence type="ECO:0000256" key="3">
    <source>
        <dbReference type="ARBA" id="ARBA00016943"/>
    </source>
</evidence>
<feature type="binding site" evidence="12">
    <location>
        <position position="140"/>
    </location>
    <ligand>
        <name>substrate</name>
    </ligand>
</feature>
<evidence type="ECO:0000313" key="14">
    <source>
        <dbReference type="EMBL" id="TDD90582.1"/>
    </source>
</evidence>
<keyword evidence="5 12" id="KW-0479">Metal-binding</keyword>
<dbReference type="Gene3D" id="3.40.1190.20">
    <property type="match status" value="1"/>
</dbReference>
<organism evidence="14 15">
    <name type="scientific">Saccharopolyspora karakumensis</name>
    <dbReference type="NCBI Taxonomy" id="2530386"/>
    <lineage>
        <taxon>Bacteria</taxon>
        <taxon>Bacillati</taxon>
        <taxon>Actinomycetota</taxon>
        <taxon>Actinomycetes</taxon>
        <taxon>Pseudonocardiales</taxon>
        <taxon>Pseudonocardiaceae</taxon>
        <taxon>Saccharopolyspora</taxon>
    </lineage>
</organism>
<feature type="binding site" evidence="12">
    <location>
        <begin position="255"/>
        <end position="256"/>
    </location>
    <ligand>
        <name>ATP</name>
        <dbReference type="ChEBI" id="CHEBI:30616"/>
    </ligand>
</feature>
<protein>
    <recommendedName>
        <fullName evidence="3 12">Ribokinase</fullName>
        <shortName evidence="12">RK</shortName>
        <ecNumber evidence="2 12">2.7.1.15</ecNumber>
    </recommendedName>
</protein>
<name>A0A4R5C1I7_9PSEU</name>
<keyword evidence="10 12" id="KW-0630">Potassium</keyword>
<dbReference type="SUPFAM" id="SSF53613">
    <property type="entry name" value="Ribokinase-like"/>
    <property type="match status" value="1"/>
</dbReference>
<evidence type="ECO:0000256" key="4">
    <source>
        <dbReference type="ARBA" id="ARBA00022679"/>
    </source>
</evidence>
<evidence type="ECO:0000313" key="15">
    <source>
        <dbReference type="Proteomes" id="UP000294723"/>
    </source>
</evidence>
<gene>
    <name evidence="12" type="primary">rbsK</name>
    <name evidence="14" type="ORF">E1202_08110</name>
</gene>
<comment type="similarity">
    <text evidence="1">Belongs to the carbohydrate kinase pfkB family.</text>
</comment>
<feature type="binding site" evidence="12">
    <location>
        <position position="252"/>
    </location>
    <ligand>
        <name>K(+)</name>
        <dbReference type="ChEBI" id="CHEBI:29103"/>
    </ligand>
</feature>
<feature type="binding site" evidence="12">
    <location>
        <position position="289"/>
    </location>
    <ligand>
        <name>K(+)</name>
        <dbReference type="ChEBI" id="CHEBI:29103"/>
    </ligand>
</feature>
<feature type="binding site" evidence="12">
    <location>
        <position position="291"/>
    </location>
    <ligand>
        <name>K(+)</name>
        <dbReference type="ChEBI" id="CHEBI:29103"/>
    </ligand>
</feature>
<feature type="binding site" evidence="12">
    <location>
        <position position="286"/>
    </location>
    <ligand>
        <name>K(+)</name>
        <dbReference type="ChEBI" id="CHEBI:29103"/>
    </ligand>
</feature>
<reference evidence="14 15" key="1">
    <citation type="submission" date="2019-03" db="EMBL/GenBank/DDBJ databases">
        <title>Draft genome sequences of novel Actinobacteria.</title>
        <authorList>
            <person name="Sahin N."/>
            <person name="Ay H."/>
            <person name="Saygin H."/>
        </authorList>
    </citation>
    <scope>NUCLEOTIDE SEQUENCE [LARGE SCALE GENOMIC DNA]</scope>
    <source>
        <strain evidence="14 15">5K548</strain>
    </source>
</reference>
<feature type="binding site" evidence="12">
    <location>
        <position position="256"/>
    </location>
    <ligand>
        <name>substrate</name>
    </ligand>
</feature>
<evidence type="ECO:0000256" key="7">
    <source>
        <dbReference type="ARBA" id="ARBA00022777"/>
    </source>
</evidence>
<feature type="domain" description="Carbohydrate kinase PfkB" evidence="13">
    <location>
        <begin position="6"/>
        <end position="298"/>
    </location>
</feature>
<comment type="activity regulation">
    <text evidence="12">Activated by a monovalent cation that binds near, but not in, the active site. The most likely occupant of the site in vivo is potassium. Ion binding induces a conformational change that may alter substrate affinity.</text>
</comment>
<evidence type="ECO:0000256" key="11">
    <source>
        <dbReference type="ARBA" id="ARBA00023277"/>
    </source>
</evidence>
<dbReference type="InterPro" id="IPR011611">
    <property type="entry name" value="PfkB_dom"/>
</dbReference>
<feature type="binding site" evidence="12">
    <location>
        <position position="295"/>
    </location>
    <ligand>
        <name>K(+)</name>
        <dbReference type="ChEBI" id="CHEBI:29103"/>
    </ligand>
</feature>
<dbReference type="PANTHER" id="PTHR10584:SF166">
    <property type="entry name" value="RIBOKINASE"/>
    <property type="match status" value="1"/>
</dbReference>
<dbReference type="HAMAP" id="MF_01987">
    <property type="entry name" value="Ribokinase"/>
    <property type="match status" value="1"/>
</dbReference>
<dbReference type="PRINTS" id="PR00990">
    <property type="entry name" value="RIBOKINASE"/>
</dbReference>
<keyword evidence="8 12" id="KW-0067">ATP-binding</keyword>
<keyword evidence="9 12" id="KW-0460">Magnesium</keyword>
<dbReference type="GO" id="GO:0004747">
    <property type="term" value="F:ribokinase activity"/>
    <property type="evidence" value="ECO:0007669"/>
    <property type="project" value="UniProtKB-UniRule"/>
</dbReference>
<comment type="similarity">
    <text evidence="12">Belongs to the carbohydrate kinase PfkB family. Ribokinase subfamily.</text>
</comment>
<evidence type="ECO:0000256" key="5">
    <source>
        <dbReference type="ARBA" id="ARBA00022723"/>
    </source>
</evidence>
<dbReference type="Pfam" id="PF00294">
    <property type="entry name" value="PfkB"/>
    <property type="match status" value="1"/>
</dbReference>
<dbReference type="PANTHER" id="PTHR10584">
    <property type="entry name" value="SUGAR KINASE"/>
    <property type="match status" value="1"/>
</dbReference>
<dbReference type="Proteomes" id="UP000294723">
    <property type="component" value="Unassembled WGS sequence"/>
</dbReference>
<keyword evidence="7 12" id="KW-0418">Kinase</keyword>
<dbReference type="GO" id="GO:0046872">
    <property type="term" value="F:metal ion binding"/>
    <property type="evidence" value="ECO:0007669"/>
    <property type="project" value="UniProtKB-KW"/>
</dbReference>
<dbReference type="EMBL" id="SMLA01000008">
    <property type="protein sequence ID" value="TDD90582.1"/>
    <property type="molecule type" value="Genomic_DNA"/>
</dbReference>
<feature type="binding site" evidence="12">
    <location>
        <position position="181"/>
    </location>
    <ligand>
        <name>ATP</name>
        <dbReference type="ChEBI" id="CHEBI:30616"/>
    </ligand>
</feature>
<dbReference type="GO" id="GO:0005524">
    <property type="term" value="F:ATP binding"/>
    <property type="evidence" value="ECO:0007669"/>
    <property type="project" value="UniProtKB-UniRule"/>
</dbReference>
<evidence type="ECO:0000256" key="2">
    <source>
        <dbReference type="ARBA" id="ARBA00012035"/>
    </source>
</evidence>
<keyword evidence="11 12" id="KW-0119">Carbohydrate metabolism</keyword>
<dbReference type="InterPro" id="IPR029056">
    <property type="entry name" value="Ribokinase-like"/>
</dbReference>
<feature type="binding site" evidence="12">
    <location>
        <begin position="41"/>
        <end position="45"/>
    </location>
    <ligand>
        <name>substrate</name>
    </ligand>
</feature>
<comment type="cofactor">
    <cofactor evidence="12">
        <name>Mg(2+)</name>
        <dbReference type="ChEBI" id="CHEBI:18420"/>
    </cofactor>
    <text evidence="12">Requires a divalent cation, most likely magnesium in vivo, as an electrophilic catalyst to aid phosphoryl group transfer. It is the chelate of the metal and the nucleotide that is the actual substrate.</text>
</comment>
<feature type="binding site" evidence="12">
    <location>
        <begin position="216"/>
        <end position="221"/>
    </location>
    <ligand>
        <name>ATP</name>
        <dbReference type="ChEBI" id="CHEBI:30616"/>
    </ligand>
</feature>
<feature type="binding site" evidence="12">
    <location>
        <begin position="13"/>
        <end position="15"/>
    </location>
    <ligand>
        <name>substrate</name>
    </ligand>
</feature>
<keyword evidence="4 12" id="KW-0808">Transferase</keyword>
<comment type="caution">
    <text evidence="12">Lacks conserved residue(s) required for the propagation of feature annotation.</text>
</comment>
<dbReference type="PROSITE" id="PS00584">
    <property type="entry name" value="PFKB_KINASES_2"/>
    <property type="match status" value="1"/>
</dbReference>
<dbReference type="CDD" id="cd01174">
    <property type="entry name" value="ribokinase"/>
    <property type="match status" value="1"/>
</dbReference>
<dbReference type="GO" id="GO:0005829">
    <property type="term" value="C:cytosol"/>
    <property type="evidence" value="ECO:0007669"/>
    <property type="project" value="TreeGrafter"/>
</dbReference>
<evidence type="ECO:0000256" key="1">
    <source>
        <dbReference type="ARBA" id="ARBA00005380"/>
    </source>
</evidence>
<comment type="catalytic activity">
    <reaction evidence="12">
        <text>D-ribose + ATP = D-ribose 5-phosphate + ADP + H(+)</text>
        <dbReference type="Rhea" id="RHEA:13697"/>
        <dbReference type="ChEBI" id="CHEBI:15378"/>
        <dbReference type="ChEBI" id="CHEBI:30616"/>
        <dbReference type="ChEBI" id="CHEBI:47013"/>
        <dbReference type="ChEBI" id="CHEBI:78346"/>
        <dbReference type="ChEBI" id="CHEBI:456216"/>
        <dbReference type="EC" id="2.7.1.15"/>
    </reaction>
</comment>
<keyword evidence="15" id="KW-1185">Reference proteome</keyword>
<keyword evidence="12" id="KW-0963">Cytoplasm</keyword>
<feature type="active site" description="Proton acceptor" evidence="12">
    <location>
        <position position="256"/>
    </location>
</feature>
<evidence type="ECO:0000256" key="8">
    <source>
        <dbReference type="ARBA" id="ARBA00022840"/>
    </source>
</evidence>
<accession>A0A4R5C1I7</accession>
<comment type="pathway">
    <text evidence="12">Carbohydrate metabolism; D-ribose degradation; D-ribose 5-phosphate from beta-D-ribopyranose: step 2/2.</text>
</comment>
<comment type="subcellular location">
    <subcellularLocation>
        <location evidence="12">Cytoplasm</location>
    </subcellularLocation>
</comment>
<evidence type="ECO:0000259" key="13">
    <source>
        <dbReference type="Pfam" id="PF00294"/>
    </source>
</evidence>
<dbReference type="GO" id="GO:0019303">
    <property type="term" value="P:D-ribose catabolic process"/>
    <property type="evidence" value="ECO:0007669"/>
    <property type="project" value="UniProtKB-UniRule"/>
</dbReference>
<evidence type="ECO:0000256" key="10">
    <source>
        <dbReference type="ARBA" id="ARBA00022958"/>
    </source>
</evidence>
<dbReference type="AlphaFoldDB" id="A0A4R5C1I7"/>
<comment type="caution">
    <text evidence="14">The sequence shown here is derived from an EMBL/GenBank/DDBJ whole genome shotgun (WGS) entry which is preliminary data.</text>
</comment>
<keyword evidence="6 12" id="KW-0547">Nucleotide-binding</keyword>
<dbReference type="PROSITE" id="PS00583">
    <property type="entry name" value="PFKB_KINASES_1"/>
    <property type="match status" value="1"/>
</dbReference>
<dbReference type="InterPro" id="IPR002173">
    <property type="entry name" value="Carboh/pur_kinase_PfkB_CS"/>
</dbReference>
<sequence length="312" mass="32026">MDHRGIAVVGSLNHDVRLSVHRLPHSGETITSDALHRSPGGKGANQAAASARLGRAVAMIGAVGDDDAGRDITHRLAREGVGTTGIDVVDDSTGMAVVLWERPESTIIIAPGANAWVTGDRVQAHAEEIRQAGAVLCQLETPLSALGAVADLAAGITLLNPAPSAGVPLDLLRRFDVVVPNRFELAALAGAREAPRSVAEVRAMAESLGHPAVVVTLGADGCLVVQRNQSAAHKSSAAVHVRSVDVRAVDTTGAGDSFCAGLADALLDGVDLADAARWATQVAAATTTRDGALDSLPARAELPSPTHIRSRT</sequence>
<dbReference type="RefSeq" id="WP_132681945.1">
    <property type="nucleotide sequence ID" value="NZ_SMLA01000008.1"/>
</dbReference>
<feature type="binding site" evidence="12">
    <location>
        <position position="250"/>
    </location>
    <ligand>
        <name>K(+)</name>
        <dbReference type="ChEBI" id="CHEBI:29103"/>
    </ligand>
</feature>